<reference evidence="1 2" key="1">
    <citation type="submission" date="2015-05" db="EMBL/GenBank/DDBJ databases">
        <title>Genome assembly of Archangium gephyra DSM 2261.</title>
        <authorList>
            <person name="Sharma G."/>
            <person name="Subramanian S."/>
        </authorList>
    </citation>
    <scope>NUCLEOTIDE SEQUENCE [LARGE SCALE GENOMIC DNA]</scope>
    <source>
        <strain evidence="1 2">DSM 2261</strain>
    </source>
</reference>
<organism evidence="1 2">
    <name type="scientific">Archangium gephyra</name>
    <dbReference type="NCBI Taxonomy" id="48"/>
    <lineage>
        <taxon>Bacteria</taxon>
        <taxon>Pseudomonadati</taxon>
        <taxon>Myxococcota</taxon>
        <taxon>Myxococcia</taxon>
        <taxon>Myxococcales</taxon>
        <taxon>Cystobacterineae</taxon>
        <taxon>Archangiaceae</taxon>
        <taxon>Archangium</taxon>
    </lineage>
</organism>
<dbReference type="KEGG" id="age:AA314_05261"/>
<proteinExistence type="predicted"/>
<protein>
    <submittedName>
        <fullName evidence="1">Uncharacterized protein</fullName>
    </submittedName>
</protein>
<gene>
    <name evidence="1" type="ORF">AA314_05261</name>
</gene>
<name>A0AAC8QA96_9BACT</name>
<dbReference type="Proteomes" id="UP000035579">
    <property type="component" value="Chromosome"/>
</dbReference>
<dbReference type="EMBL" id="CP011509">
    <property type="protein sequence ID" value="AKJ03635.1"/>
    <property type="molecule type" value="Genomic_DNA"/>
</dbReference>
<evidence type="ECO:0000313" key="2">
    <source>
        <dbReference type="Proteomes" id="UP000035579"/>
    </source>
</evidence>
<evidence type="ECO:0000313" key="1">
    <source>
        <dbReference type="EMBL" id="AKJ03635.1"/>
    </source>
</evidence>
<accession>A0AAC8QA96</accession>
<sequence length="49" mass="5508">MDAGAHGEHPGDTLELELEPGSYRVHVYEFAPARDMKFLVHAFEQHSGK</sequence>
<dbReference type="AlphaFoldDB" id="A0AAC8QA96"/>